<sequence>MILVSIRFSIHSLGRRPFVLGRHTQDECRREKVTGPVRPSGYRAHAVGLGHTRTARHAEGDHAKGGESTEQVWPQRERRLRRFKLLTATPHARRAAPAPAPALNITPGRDGL</sequence>
<name>A0A918GY67_9ACTN</name>
<organism evidence="2 3">
    <name type="scientific">Streptomyces purpureus</name>
    <dbReference type="NCBI Taxonomy" id="1951"/>
    <lineage>
        <taxon>Bacteria</taxon>
        <taxon>Bacillati</taxon>
        <taxon>Actinomycetota</taxon>
        <taxon>Actinomycetes</taxon>
        <taxon>Kitasatosporales</taxon>
        <taxon>Streptomycetaceae</taxon>
        <taxon>Streptomyces</taxon>
    </lineage>
</organism>
<dbReference type="EMBL" id="BMQQ01000002">
    <property type="protein sequence ID" value="GGT17534.1"/>
    <property type="molecule type" value="Genomic_DNA"/>
</dbReference>
<proteinExistence type="predicted"/>
<feature type="region of interest" description="Disordered" evidence="1">
    <location>
        <begin position="30"/>
        <end position="75"/>
    </location>
</feature>
<evidence type="ECO:0000313" key="2">
    <source>
        <dbReference type="EMBL" id="GGT17534.1"/>
    </source>
</evidence>
<evidence type="ECO:0000256" key="1">
    <source>
        <dbReference type="SAM" id="MobiDB-lite"/>
    </source>
</evidence>
<evidence type="ECO:0000313" key="3">
    <source>
        <dbReference type="Proteomes" id="UP000619486"/>
    </source>
</evidence>
<comment type="caution">
    <text evidence="2">The sequence shown here is derived from an EMBL/GenBank/DDBJ whole genome shotgun (WGS) entry which is preliminary data.</text>
</comment>
<feature type="region of interest" description="Disordered" evidence="1">
    <location>
        <begin position="88"/>
        <end position="112"/>
    </location>
</feature>
<feature type="compositionally biased region" description="Basic and acidic residues" evidence="1">
    <location>
        <begin position="56"/>
        <end position="67"/>
    </location>
</feature>
<accession>A0A918GY67</accession>
<protein>
    <submittedName>
        <fullName evidence="2">Uncharacterized protein</fullName>
    </submittedName>
</protein>
<reference evidence="2" key="1">
    <citation type="journal article" date="2014" name="Int. J. Syst. Evol. Microbiol.">
        <title>Complete genome sequence of Corynebacterium casei LMG S-19264T (=DSM 44701T), isolated from a smear-ripened cheese.</title>
        <authorList>
            <consortium name="US DOE Joint Genome Institute (JGI-PGF)"/>
            <person name="Walter F."/>
            <person name="Albersmeier A."/>
            <person name="Kalinowski J."/>
            <person name="Ruckert C."/>
        </authorList>
    </citation>
    <scope>NUCLEOTIDE SEQUENCE</scope>
    <source>
        <strain evidence="2">JCM 3172</strain>
    </source>
</reference>
<keyword evidence="3" id="KW-1185">Reference proteome</keyword>
<reference evidence="2" key="2">
    <citation type="submission" date="2020-09" db="EMBL/GenBank/DDBJ databases">
        <authorList>
            <person name="Sun Q."/>
            <person name="Ohkuma M."/>
        </authorList>
    </citation>
    <scope>NUCLEOTIDE SEQUENCE</scope>
    <source>
        <strain evidence="2">JCM 3172</strain>
    </source>
</reference>
<dbReference type="Proteomes" id="UP000619486">
    <property type="component" value="Unassembled WGS sequence"/>
</dbReference>
<gene>
    <name evidence="2" type="ORF">GCM10014713_07840</name>
</gene>
<dbReference type="AlphaFoldDB" id="A0A918GY67"/>